<comment type="caution">
    <text evidence="2">The sequence shown here is derived from an EMBL/GenBank/DDBJ whole genome shotgun (WGS) entry which is preliminary data.</text>
</comment>
<gene>
    <name evidence="2" type="ORF">QBC38DRAFT_474228</name>
</gene>
<organism evidence="2 3">
    <name type="scientific">Podospora fimiseda</name>
    <dbReference type="NCBI Taxonomy" id="252190"/>
    <lineage>
        <taxon>Eukaryota</taxon>
        <taxon>Fungi</taxon>
        <taxon>Dikarya</taxon>
        <taxon>Ascomycota</taxon>
        <taxon>Pezizomycotina</taxon>
        <taxon>Sordariomycetes</taxon>
        <taxon>Sordariomycetidae</taxon>
        <taxon>Sordariales</taxon>
        <taxon>Podosporaceae</taxon>
        <taxon>Podospora</taxon>
    </lineage>
</organism>
<reference evidence="2" key="2">
    <citation type="submission" date="2023-05" db="EMBL/GenBank/DDBJ databases">
        <authorList>
            <consortium name="Lawrence Berkeley National Laboratory"/>
            <person name="Steindorff A."/>
            <person name="Hensen N."/>
            <person name="Bonometti L."/>
            <person name="Westerberg I."/>
            <person name="Brannstrom I.O."/>
            <person name="Guillou S."/>
            <person name="Cros-Aarteil S."/>
            <person name="Calhoun S."/>
            <person name="Haridas S."/>
            <person name="Kuo A."/>
            <person name="Mondo S."/>
            <person name="Pangilinan J."/>
            <person name="Riley R."/>
            <person name="Labutti K."/>
            <person name="Andreopoulos B."/>
            <person name="Lipzen A."/>
            <person name="Chen C."/>
            <person name="Yanf M."/>
            <person name="Daum C."/>
            <person name="Ng V."/>
            <person name="Clum A."/>
            <person name="Ohm R."/>
            <person name="Martin F."/>
            <person name="Silar P."/>
            <person name="Natvig D."/>
            <person name="Lalanne C."/>
            <person name="Gautier V."/>
            <person name="Ament-Velasquez S.L."/>
            <person name="Kruys A."/>
            <person name="Hutchinson M.I."/>
            <person name="Powell A.J."/>
            <person name="Barry K."/>
            <person name="Miller A.N."/>
            <person name="Grigoriev I.V."/>
            <person name="Debuchy R."/>
            <person name="Gladieux P."/>
            <person name="Thoren M.H."/>
            <person name="Johannesson H."/>
        </authorList>
    </citation>
    <scope>NUCLEOTIDE SEQUENCE</scope>
    <source>
        <strain evidence="2">CBS 990.96</strain>
    </source>
</reference>
<feature type="compositionally biased region" description="Acidic residues" evidence="1">
    <location>
        <begin position="103"/>
        <end position="112"/>
    </location>
</feature>
<protein>
    <submittedName>
        <fullName evidence="2">Uncharacterized protein</fullName>
    </submittedName>
</protein>
<dbReference type="EMBL" id="MU865315">
    <property type="protein sequence ID" value="KAK4228749.1"/>
    <property type="molecule type" value="Genomic_DNA"/>
</dbReference>
<evidence type="ECO:0000313" key="2">
    <source>
        <dbReference type="EMBL" id="KAK4228749.1"/>
    </source>
</evidence>
<evidence type="ECO:0000256" key="1">
    <source>
        <dbReference type="SAM" id="MobiDB-lite"/>
    </source>
</evidence>
<accession>A0AAN7BSJ8</accession>
<sequence>MDINKDDSDRRRVVRLGSSSSSLGSVSSSSSPFMNLSSGGSTTIGTSSSTSTTTLNCHRLFKELRTAVRKKSTGDLGIIGENGERGGGGDTHTHTHNNSSSDAGEEDCSESESWEREYKPVVEKLGEDSTLHLKEKEGDSVVRIKSSSRDACTKVLEVKLQLKPGSVKDIDGDSDIAKSTKAIESSTFSIDQPNPPPSPALSQSSNSTPSLSSSIVDLASSQGSSCLLSPVKGNKGCNKEVEEGTIISVTGSEGDRSCDSDTLPELDQSIRTF</sequence>
<name>A0AAN7BSJ8_9PEZI</name>
<feature type="region of interest" description="Disordered" evidence="1">
    <location>
        <begin position="75"/>
        <end position="115"/>
    </location>
</feature>
<feature type="compositionally biased region" description="Low complexity" evidence="1">
    <location>
        <begin position="200"/>
        <end position="216"/>
    </location>
</feature>
<feature type="compositionally biased region" description="Basic and acidic residues" evidence="1">
    <location>
        <begin position="1"/>
        <end position="11"/>
    </location>
</feature>
<feature type="region of interest" description="Disordered" evidence="1">
    <location>
        <begin position="248"/>
        <end position="273"/>
    </location>
</feature>
<proteinExistence type="predicted"/>
<dbReference type="Proteomes" id="UP001301958">
    <property type="component" value="Unassembled WGS sequence"/>
</dbReference>
<evidence type="ECO:0000313" key="3">
    <source>
        <dbReference type="Proteomes" id="UP001301958"/>
    </source>
</evidence>
<dbReference type="AlphaFoldDB" id="A0AAN7BSJ8"/>
<keyword evidence="3" id="KW-1185">Reference proteome</keyword>
<feature type="compositionally biased region" description="Low complexity" evidence="1">
    <location>
        <begin position="15"/>
        <end position="52"/>
    </location>
</feature>
<feature type="region of interest" description="Disordered" evidence="1">
    <location>
        <begin position="1"/>
        <end position="52"/>
    </location>
</feature>
<feature type="region of interest" description="Disordered" evidence="1">
    <location>
        <begin position="184"/>
        <end position="216"/>
    </location>
</feature>
<reference evidence="2" key="1">
    <citation type="journal article" date="2023" name="Mol. Phylogenet. Evol.">
        <title>Genome-scale phylogeny and comparative genomics of the fungal order Sordariales.</title>
        <authorList>
            <person name="Hensen N."/>
            <person name="Bonometti L."/>
            <person name="Westerberg I."/>
            <person name="Brannstrom I.O."/>
            <person name="Guillou S."/>
            <person name="Cros-Aarteil S."/>
            <person name="Calhoun S."/>
            <person name="Haridas S."/>
            <person name="Kuo A."/>
            <person name="Mondo S."/>
            <person name="Pangilinan J."/>
            <person name="Riley R."/>
            <person name="LaButti K."/>
            <person name="Andreopoulos B."/>
            <person name="Lipzen A."/>
            <person name="Chen C."/>
            <person name="Yan M."/>
            <person name="Daum C."/>
            <person name="Ng V."/>
            <person name="Clum A."/>
            <person name="Steindorff A."/>
            <person name="Ohm R.A."/>
            <person name="Martin F."/>
            <person name="Silar P."/>
            <person name="Natvig D.O."/>
            <person name="Lalanne C."/>
            <person name="Gautier V."/>
            <person name="Ament-Velasquez S.L."/>
            <person name="Kruys A."/>
            <person name="Hutchinson M.I."/>
            <person name="Powell A.J."/>
            <person name="Barry K."/>
            <person name="Miller A.N."/>
            <person name="Grigoriev I.V."/>
            <person name="Debuchy R."/>
            <person name="Gladieux P."/>
            <person name="Hiltunen Thoren M."/>
            <person name="Johannesson H."/>
        </authorList>
    </citation>
    <scope>NUCLEOTIDE SEQUENCE</scope>
    <source>
        <strain evidence="2">CBS 990.96</strain>
    </source>
</reference>